<comment type="caution">
    <text evidence="1">The sequence shown here is derived from an EMBL/GenBank/DDBJ whole genome shotgun (WGS) entry which is preliminary data.</text>
</comment>
<organism evidence="1">
    <name type="scientific">marine sediment metagenome</name>
    <dbReference type="NCBI Taxonomy" id="412755"/>
    <lineage>
        <taxon>unclassified sequences</taxon>
        <taxon>metagenomes</taxon>
        <taxon>ecological metagenomes</taxon>
    </lineage>
</organism>
<protein>
    <submittedName>
        <fullName evidence="1">Uncharacterized protein</fullName>
    </submittedName>
</protein>
<dbReference type="EMBL" id="LAZR01054813">
    <property type="protein sequence ID" value="KKK77738.1"/>
    <property type="molecule type" value="Genomic_DNA"/>
</dbReference>
<dbReference type="AlphaFoldDB" id="A0A0F8Y8N8"/>
<proteinExistence type="predicted"/>
<name>A0A0F8Y8N8_9ZZZZ</name>
<sequence length="143" mass="14318">MAIKTILVVGAELSIRKEGIAGAAVTPGHLVQGPASAIIVHAGAGLSAQKSFAVENEVVGNPISEDYAANDTLLYAVCPPGSIVYAIAAAAGVTAEDFVESTGDGTLRTVATSAATADTARNSVIGKALDTAGAGVRFRCEIY</sequence>
<gene>
    <name evidence="1" type="ORF">LCGC14_2850570</name>
</gene>
<reference evidence="1" key="1">
    <citation type="journal article" date="2015" name="Nature">
        <title>Complex archaea that bridge the gap between prokaryotes and eukaryotes.</title>
        <authorList>
            <person name="Spang A."/>
            <person name="Saw J.H."/>
            <person name="Jorgensen S.L."/>
            <person name="Zaremba-Niedzwiedzka K."/>
            <person name="Martijn J."/>
            <person name="Lind A.E."/>
            <person name="van Eijk R."/>
            <person name="Schleper C."/>
            <person name="Guy L."/>
            <person name="Ettema T.J."/>
        </authorList>
    </citation>
    <scope>NUCLEOTIDE SEQUENCE</scope>
</reference>
<accession>A0A0F8Y8N8</accession>
<evidence type="ECO:0000313" key="1">
    <source>
        <dbReference type="EMBL" id="KKK77738.1"/>
    </source>
</evidence>